<evidence type="ECO:0000313" key="1">
    <source>
        <dbReference type="EMBL" id="JAH73060.1"/>
    </source>
</evidence>
<proteinExistence type="predicted"/>
<accession>A0A0E9V6H8</accession>
<sequence>MPPFCDSFQCASQVSRFKPLSLL</sequence>
<protein>
    <submittedName>
        <fullName evidence="1">Uncharacterized protein</fullName>
    </submittedName>
</protein>
<dbReference type="EMBL" id="GBXM01030475">
    <property type="protein sequence ID" value="JAH78102.1"/>
    <property type="molecule type" value="Transcribed_RNA"/>
</dbReference>
<dbReference type="EMBL" id="GBXM01035517">
    <property type="protein sequence ID" value="JAH73060.1"/>
    <property type="molecule type" value="Transcribed_RNA"/>
</dbReference>
<organism evidence="1">
    <name type="scientific">Anguilla anguilla</name>
    <name type="common">European freshwater eel</name>
    <name type="synonym">Muraena anguilla</name>
    <dbReference type="NCBI Taxonomy" id="7936"/>
    <lineage>
        <taxon>Eukaryota</taxon>
        <taxon>Metazoa</taxon>
        <taxon>Chordata</taxon>
        <taxon>Craniata</taxon>
        <taxon>Vertebrata</taxon>
        <taxon>Euteleostomi</taxon>
        <taxon>Actinopterygii</taxon>
        <taxon>Neopterygii</taxon>
        <taxon>Teleostei</taxon>
        <taxon>Anguilliformes</taxon>
        <taxon>Anguillidae</taxon>
        <taxon>Anguilla</taxon>
    </lineage>
</organism>
<reference evidence="1" key="2">
    <citation type="journal article" date="2015" name="Fish Shellfish Immunol.">
        <title>Early steps in the European eel (Anguilla anguilla)-Vibrio vulnificus interaction in the gills: Role of the RtxA13 toxin.</title>
        <authorList>
            <person name="Callol A."/>
            <person name="Pajuelo D."/>
            <person name="Ebbesson L."/>
            <person name="Teles M."/>
            <person name="MacKenzie S."/>
            <person name="Amaro C."/>
        </authorList>
    </citation>
    <scope>NUCLEOTIDE SEQUENCE</scope>
</reference>
<dbReference type="AlphaFoldDB" id="A0A0E9V6H8"/>
<reference evidence="1" key="1">
    <citation type="submission" date="2014-11" db="EMBL/GenBank/DDBJ databases">
        <authorList>
            <person name="Amaro Gonzalez C."/>
        </authorList>
    </citation>
    <scope>NUCLEOTIDE SEQUENCE</scope>
</reference>
<name>A0A0E9V6H8_ANGAN</name>